<dbReference type="Gene3D" id="1.10.10.60">
    <property type="entry name" value="Homeodomain-like"/>
    <property type="match status" value="2"/>
</dbReference>
<dbReference type="Pfam" id="PF12833">
    <property type="entry name" value="HTH_18"/>
    <property type="match status" value="1"/>
</dbReference>
<keyword evidence="2" id="KW-0238">DNA-binding</keyword>
<proteinExistence type="predicted"/>
<dbReference type="SMART" id="SM00342">
    <property type="entry name" value="HTH_ARAC"/>
    <property type="match status" value="1"/>
</dbReference>
<dbReference type="RefSeq" id="WP_316973306.1">
    <property type="nucleotide sequence ID" value="NZ_JAWIIJ010000004.1"/>
</dbReference>
<dbReference type="InterPro" id="IPR018060">
    <property type="entry name" value="HTH_AraC"/>
</dbReference>
<dbReference type="InterPro" id="IPR009057">
    <property type="entry name" value="Homeodomain-like_sf"/>
</dbReference>
<gene>
    <name evidence="5" type="ORF">RYS15_07660</name>
</gene>
<evidence type="ECO:0000256" key="2">
    <source>
        <dbReference type="ARBA" id="ARBA00023125"/>
    </source>
</evidence>
<comment type="caution">
    <text evidence="5">The sequence shown here is derived from an EMBL/GenBank/DDBJ whole genome shotgun (WGS) entry which is preliminary data.</text>
</comment>
<dbReference type="Proteomes" id="UP001269819">
    <property type="component" value="Unassembled WGS sequence"/>
</dbReference>
<keyword evidence="6" id="KW-1185">Reference proteome</keyword>
<dbReference type="PANTHER" id="PTHR47893">
    <property type="entry name" value="REGULATORY PROTEIN PCHR"/>
    <property type="match status" value="1"/>
</dbReference>
<evidence type="ECO:0000259" key="4">
    <source>
        <dbReference type="PROSITE" id="PS01124"/>
    </source>
</evidence>
<dbReference type="InterPro" id="IPR018062">
    <property type="entry name" value="HTH_AraC-typ_CS"/>
</dbReference>
<keyword evidence="1" id="KW-0805">Transcription regulation</keyword>
<reference evidence="5 6" key="1">
    <citation type="submission" date="2023-10" db="EMBL/GenBank/DDBJ databases">
        <title>Characteristics and mechanism of a salt-tolerant marine origin heterotrophic nitrifying- aerobic denitrifying bacteria Marinobacter xestospongiae HN1.</title>
        <authorList>
            <person name="Qi R."/>
        </authorList>
    </citation>
    <scope>NUCLEOTIDE SEQUENCE [LARGE SCALE GENOMIC DNA]</scope>
    <source>
        <strain evidence="5 6">HN1</strain>
    </source>
</reference>
<dbReference type="PRINTS" id="PR00032">
    <property type="entry name" value="HTHARAC"/>
</dbReference>
<sequence length="353" mass="39899">MPLTERPSQAPDTTTDRASEILSKRVVLAEMVERDQRQKIVARNLPYGRVLATGRFLSETTPSGLGIQAGYSEEQADAHVVATIQPCLTLTVLLCGEVHFGYDSEEFVLRAPRGGRQLGQQALAVNLRRLTTFRREIRRSEQPLGKVHIQAGPDWFLRGKGDSDMRQRLSNRLLGRHLARHYWQPSRRVLTLCEQILALREEGDALHRNLQVESLALQVMGHFIEDVLRAPDGTDTATAQPPSRRGEPLAAALAFIEAHLHRELRLEEIARASAMSVSTLQRRFKQETGITVFDYIRNRRLDKVRDGLRMDRLSISEAAYMAGYNHPSNFITAFKRRFGVTPGNMNDNNSRSL</sequence>
<dbReference type="SUPFAM" id="SSF46689">
    <property type="entry name" value="Homeodomain-like"/>
    <property type="match status" value="2"/>
</dbReference>
<dbReference type="InterPro" id="IPR020449">
    <property type="entry name" value="Tscrpt_reg_AraC-type_HTH"/>
</dbReference>
<evidence type="ECO:0000256" key="1">
    <source>
        <dbReference type="ARBA" id="ARBA00023015"/>
    </source>
</evidence>
<organism evidence="5 6">
    <name type="scientific">Marinobacter xestospongiae</name>
    <dbReference type="NCBI Taxonomy" id="994319"/>
    <lineage>
        <taxon>Bacteria</taxon>
        <taxon>Pseudomonadati</taxon>
        <taxon>Pseudomonadota</taxon>
        <taxon>Gammaproteobacteria</taxon>
        <taxon>Pseudomonadales</taxon>
        <taxon>Marinobacteraceae</taxon>
        <taxon>Marinobacter</taxon>
    </lineage>
</organism>
<keyword evidence="3" id="KW-0804">Transcription</keyword>
<evidence type="ECO:0000256" key="3">
    <source>
        <dbReference type="ARBA" id="ARBA00023163"/>
    </source>
</evidence>
<dbReference type="PANTHER" id="PTHR47893:SF1">
    <property type="entry name" value="REGULATORY PROTEIN PCHR"/>
    <property type="match status" value="1"/>
</dbReference>
<name>A0ABU3VWJ2_9GAMM</name>
<accession>A0ABU3VWJ2</accession>
<dbReference type="InterPro" id="IPR053142">
    <property type="entry name" value="PchR_regulatory_protein"/>
</dbReference>
<evidence type="ECO:0000313" key="5">
    <source>
        <dbReference type="EMBL" id="MDV2078556.1"/>
    </source>
</evidence>
<dbReference type="PROSITE" id="PS00041">
    <property type="entry name" value="HTH_ARAC_FAMILY_1"/>
    <property type="match status" value="1"/>
</dbReference>
<evidence type="ECO:0000313" key="6">
    <source>
        <dbReference type="Proteomes" id="UP001269819"/>
    </source>
</evidence>
<protein>
    <submittedName>
        <fullName evidence="5">AraC family transcriptional regulator</fullName>
    </submittedName>
</protein>
<feature type="domain" description="HTH araC/xylS-type" evidence="4">
    <location>
        <begin position="250"/>
        <end position="348"/>
    </location>
</feature>
<dbReference type="EMBL" id="JAWIIJ010000004">
    <property type="protein sequence ID" value="MDV2078556.1"/>
    <property type="molecule type" value="Genomic_DNA"/>
</dbReference>
<dbReference type="PROSITE" id="PS01124">
    <property type="entry name" value="HTH_ARAC_FAMILY_2"/>
    <property type="match status" value="1"/>
</dbReference>